<evidence type="ECO:0000313" key="2">
    <source>
        <dbReference type="Proteomes" id="UP000234681"/>
    </source>
</evidence>
<sequence length="45" mass="5292">MLCLHLSTAEAKDLKTNCMKMMEVLEQETNKSLQEIQRNKINVRK</sequence>
<evidence type="ECO:0000313" key="1">
    <source>
        <dbReference type="EMBL" id="EDM11087.1"/>
    </source>
</evidence>
<dbReference type="Proteomes" id="UP000234681">
    <property type="component" value="Chromosome 11"/>
</dbReference>
<name>A6IQT4_RAT</name>
<accession>A6IQT4</accession>
<dbReference type="AlphaFoldDB" id="A6IQT4"/>
<proteinExistence type="predicted"/>
<protein>
    <submittedName>
        <fullName evidence="1">RCG52597</fullName>
    </submittedName>
</protein>
<dbReference type="EMBL" id="CH473967">
    <property type="protein sequence ID" value="EDM11087.1"/>
    <property type="molecule type" value="Genomic_DNA"/>
</dbReference>
<organism evidence="1 2">
    <name type="scientific">Rattus norvegicus</name>
    <name type="common">Rat</name>
    <dbReference type="NCBI Taxonomy" id="10116"/>
    <lineage>
        <taxon>Eukaryota</taxon>
        <taxon>Metazoa</taxon>
        <taxon>Chordata</taxon>
        <taxon>Craniata</taxon>
        <taxon>Vertebrata</taxon>
        <taxon>Euteleostomi</taxon>
        <taxon>Mammalia</taxon>
        <taxon>Eutheria</taxon>
        <taxon>Euarchontoglires</taxon>
        <taxon>Glires</taxon>
        <taxon>Rodentia</taxon>
        <taxon>Myomorpha</taxon>
        <taxon>Muroidea</taxon>
        <taxon>Muridae</taxon>
        <taxon>Murinae</taxon>
        <taxon>Rattus</taxon>
    </lineage>
</organism>
<reference evidence="2" key="1">
    <citation type="submission" date="2005-09" db="EMBL/GenBank/DDBJ databases">
        <authorList>
            <person name="Mural R.J."/>
            <person name="Li P.W."/>
            <person name="Adams M.D."/>
            <person name="Amanatides P.G."/>
            <person name="Baden-Tillson H."/>
            <person name="Barnstead M."/>
            <person name="Chin S.H."/>
            <person name="Dew I."/>
            <person name="Evans C.A."/>
            <person name="Ferriera S."/>
            <person name="Flanigan M."/>
            <person name="Fosler C."/>
            <person name="Glodek A."/>
            <person name="Gu Z."/>
            <person name="Holt R.A."/>
            <person name="Jennings D."/>
            <person name="Kraft C.L."/>
            <person name="Lu F."/>
            <person name="Nguyen T."/>
            <person name="Nusskern D.R."/>
            <person name="Pfannkoch C.M."/>
            <person name="Sitter C."/>
            <person name="Sutton G.G."/>
            <person name="Venter J.C."/>
            <person name="Wang Z."/>
            <person name="Woodage T."/>
            <person name="Zheng X.H."/>
            <person name="Zhong F."/>
        </authorList>
    </citation>
    <scope>NUCLEOTIDE SEQUENCE [LARGE SCALE GENOMIC DNA]</scope>
    <source>
        <strain>BN</strain>
        <strain evidence="2">Sprague-Dawley</strain>
    </source>
</reference>
<gene>
    <name evidence="1" type="ORF">rCG_52597</name>
</gene>